<dbReference type="Proteomes" id="UP000070063">
    <property type="component" value="Unassembled WGS sequence"/>
</dbReference>
<dbReference type="STRING" id="28035.B6N84_07410"/>
<evidence type="ECO:0000256" key="1">
    <source>
        <dbReference type="ARBA" id="ARBA00022737"/>
    </source>
</evidence>
<sequence>MILSLDKTSHTLLDYLIQIEQPETITEISKNLCQSRRKVYYHLKKINQSLPDDTKKIINYPHIGILLNDDQKRACIELLSKSDTTQYVMSIEERQWLIIIYICISNEFITINKLMELVDVSHNTILNDLNNIRELIEFEQFNIHLRVKKFGGYYIECHLLSKIQFIYKILHEIHKSSSEAFKSLIHEKLLSNTSFSHYHSLEKTDFLKTLLKEISNDLGKILNRKDSEFMLQILPYLLMVSYNSGINAYNYELIRKDFILVQERIEYKVSEKLVSSLESEFNVSFDQMAKNIIALLLLSLRKDSDIHNVSNDYDDMRETLELFLSLFEHEYNINISKRNMLLNQLLTHCKSLLYQKTYNIPSDTQFTNNIKEKFNYLFMVTKRCITLLEEAWLIHMTDDDIAYIAIHLGGAIHNNPNSEIPVKKITLICDEGIGMRKFFLKQCQSYISNAYIDTVFTLEEFDSVKEILNSDIIISTSDAIETDIPVIFVNPILTNEDIIRIVSYRYSSNEINFYNFSNQLDLILKHYIRDESEQYNLRNQIEKLFLKELIQTLETKNF</sequence>
<evidence type="ECO:0000259" key="4">
    <source>
        <dbReference type="PROSITE" id="PS51372"/>
    </source>
</evidence>
<dbReference type="InterPro" id="IPR011608">
    <property type="entry name" value="PRD"/>
</dbReference>
<dbReference type="Gene3D" id="1.10.1790.10">
    <property type="entry name" value="PRD domain"/>
    <property type="match status" value="1"/>
</dbReference>
<reference evidence="5 8" key="1">
    <citation type="submission" date="2016-01" db="EMBL/GenBank/DDBJ databases">
        <authorList>
            <person name="Mitreva M."/>
            <person name="Pepin K.H."/>
            <person name="Mihindukulasuriya K.A."/>
            <person name="Fulton R."/>
            <person name="Fronick C."/>
            <person name="O'Laughlin M."/>
            <person name="Miner T."/>
            <person name="Herter B."/>
            <person name="Rosa B.A."/>
            <person name="Cordes M."/>
            <person name="Tomlinson C."/>
            <person name="Wollam A."/>
            <person name="Palsikar V.B."/>
            <person name="Mardis E.R."/>
            <person name="Wilson R.K."/>
        </authorList>
    </citation>
    <scope>NUCLEOTIDE SEQUENCE [LARGE SCALE GENOMIC DNA]</scope>
    <source>
        <strain evidence="5 8">MJR7738</strain>
    </source>
</reference>
<dbReference type="Proteomes" id="UP000325462">
    <property type="component" value="Chromosome"/>
</dbReference>
<dbReference type="GeneID" id="58089821"/>
<dbReference type="EMBL" id="CP041722">
    <property type="protein sequence ID" value="QEX38986.1"/>
    <property type="molecule type" value="Genomic_DNA"/>
</dbReference>
<evidence type="ECO:0000313" key="9">
    <source>
        <dbReference type="Proteomes" id="UP000293637"/>
    </source>
</evidence>
<evidence type="ECO:0000313" key="7">
    <source>
        <dbReference type="EMBL" id="TBW72132.1"/>
    </source>
</evidence>
<dbReference type="SUPFAM" id="SSF46785">
    <property type="entry name" value="Winged helix' DNA-binding domain"/>
    <property type="match status" value="1"/>
</dbReference>
<dbReference type="OMA" id="GYYFDCH"/>
<reference evidence="7 9" key="2">
    <citation type="journal article" date="2019" name="Sci. Transl. Med.">
        <title>Quorum sensing between bacterial species on the skin protects against epidermal injury in atopic dermatitis.</title>
        <authorList>
            <person name="Williams M.R."/>
        </authorList>
    </citation>
    <scope>NUCLEOTIDE SEQUENCE [LARGE SCALE GENOMIC DNA]</scope>
    <source>
        <strain evidence="7 9">E7</strain>
    </source>
</reference>
<dbReference type="EMBL" id="LRQI01000077">
    <property type="protein sequence ID" value="KXA37257.1"/>
    <property type="molecule type" value="Genomic_DNA"/>
</dbReference>
<dbReference type="Gene3D" id="1.10.10.10">
    <property type="entry name" value="Winged helix-like DNA-binding domain superfamily/Winged helix DNA-binding domain"/>
    <property type="match status" value="1"/>
</dbReference>
<dbReference type="PANTHER" id="PTHR30185:SF18">
    <property type="entry name" value="TRANSCRIPTIONAL REGULATOR MTLR"/>
    <property type="match status" value="1"/>
</dbReference>
<feature type="domain" description="PRD" evidence="4">
    <location>
        <begin position="198"/>
        <end position="307"/>
    </location>
</feature>
<feature type="domain" description="PRD" evidence="4">
    <location>
        <begin position="311"/>
        <end position="418"/>
    </location>
</feature>
<evidence type="ECO:0000256" key="3">
    <source>
        <dbReference type="ARBA" id="ARBA00023163"/>
    </source>
</evidence>
<evidence type="ECO:0000313" key="8">
    <source>
        <dbReference type="Proteomes" id="UP000070063"/>
    </source>
</evidence>
<protein>
    <submittedName>
        <fullName evidence="5">PRD domain protein</fullName>
    </submittedName>
    <submittedName>
        <fullName evidence="7">Transcription antiterminator</fullName>
    </submittedName>
</protein>
<dbReference type="SUPFAM" id="SSF63520">
    <property type="entry name" value="PTS-regulatory domain, PRD"/>
    <property type="match status" value="1"/>
</dbReference>
<keyword evidence="3" id="KW-0804">Transcription</keyword>
<evidence type="ECO:0000256" key="2">
    <source>
        <dbReference type="ARBA" id="ARBA00023015"/>
    </source>
</evidence>
<organism evidence="7 9">
    <name type="scientific">Staphylococcus lugdunensis</name>
    <dbReference type="NCBI Taxonomy" id="28035"/>
    <lineage>
        <taxon>Bacteria</taxon>
        <taxon>Bacillati</taxon>
        <taxon>Bacillota</taxon>
        <taxon>Bacilli</taxon>
        <taxon>Bacillales</taxon>
        <taxon>Staphylococcaceae</taxon>
        <taxon>Staphylococcus</taxon>
    </lineage>
</organism>
<keyword evidence="10" id="KW-1185">Reference proteome</keyword>
<keyword evidence="2" id="KW-0805">Transcription regulation</keyword>
<keyword evidence="1" id="KW-0677">Repeat</keyword>
<dbReference type="InterPro" id="IPR036634">
    <property type="entry name" value="PRD_sf"/>
</dbReference>
<name>A0A133Q309_STALU</name>
<dbReference type="EMBL" id="SCHB01000004">
    <property type="protein sequence ID" value="TBW72132.1"/>
    <property type="molecule type" value="Genomic_DNA"/>
</dbReference>
<dbReference type="InterPro" id="IPR036388">
    <property type="entry name" value="WH-like_DNA-bd_sf"/>
</dbReference>
<dbReference type="RefSeq" id="WP_002459179.1">
    <property type="nucleotide sequence ID" value="NZ_AP021848.1"/>
</dbReference>
<dbReference type="AlphaFoldDB" id="A0A133Q309"/>
<evidence type="ECO:0000313" key="10">
    <source>
        <dbReference type="Proteomes" id="UP000325462"/>
    </source>
</evidence>
<gene>
    <name evidence="7" type="ORF">EQ812_07595</name>
    <name evidence="6" type="ORF">FO454_08845</name>
    <name evidence="5" type="ORF">HMPREF3225_01738</name>
</gene>
<dbReference type="Pfam" id="PF00874">
    <property type="entry name" value="PRD"/>
    <property type="match status" value="1"/>
</dbReference>
<dbReference type="GO" id="GO:0006355">
    <property type="term" value="P:regulation of DNA-templated transcription"/>
    <property type="evidence" value="ECO:0007669"/>
    <property type="project" value="InterPro"/>
</dbReference>
<dbReference type="InterPro" id="IPR050661">
    <property type="entry name" value="BglG_antiterminators"/>
</dbReference>
<evidence type="ECO:0000313" key="5">
    <source>
        <dbReference type="EMBL" id="KXA37257.1"/>
    </source>
</evidence>
<dbReference type="eggNOG" id="COG3711">
    <property type="taxonomic scope" value="Bacteria"/>
</dbReference>
<dbReference type="PROSITE" id="PS51372">
    <property type="entry name" value="PRD_2"/>
    <property type="match status" value="2"/>
</dbReference>
<reference evidence="6 10" key="3">
    <citation type="submission" date="2019-07" db="EMBL/GenBank/DDBJ databases">
        <title>Comparative genome analysis of staphylococcus lugdunensis shows clonal complex-dependent diversity of the putative virulence factor, ess/type vii locus.</title>
        <authorList>
            <person name="Lebeurre J."/>
            <person name="Dahyot S."/>
            <person name="Diene S."/>
            <person name="Paulay A."/>
            <person name="Aubourg M."/>
            <person name="Argemi X."/>
            <person name="Giard J.-C."/>
            <person name="Tournier I."/>
            <person name="Francois P."/>
            <person name="Pestel-Caron M."/>
        </authorList>
    </citation>
    <scope>NUCLEOTIDE SEQUENCE [LARGE SCALE GENOMIC DNA]</scope>
    <source>
        <strain evidence="6 10">SL13</strain>
    </source>
</reference>
<evidence type="ECO:0000313" key="6">
    <source>
        <dbReference type="EMBL" id="QEX38986.1"/>
    </source>
</evidence>
<dbReference type="InterPro" id="IPR036390">
    <property type="entry name" value="WH_DNA-bd_sf"/>
</dbReference>
<dbReference type="Proteomes" id="UP000293637">
    <property type="component" value="Unassembled WGS sequence"/>
</dbReference>
<dbReference type="PANTHER" id="PTHR30185">
    <property type="entry name" value="CRYPTIC BETA-GLUCOSIDE BGL OPERON ANTITERMINATOR"/>
    <property type="match status" value="1"/>
</dbReference>
<dbReference type="CDD" id="cd05568">
    <property type="entry name" value="PTS_IIB_bgl_like"/>
    <property type="match status" value="1"/>
</dbReference>
<accession>A0A133Q309</accession>
<proteinExistence type="predicted"/>